<gene>
    <name evidence="1" type="ORF">CTEN210_02268</name>
</gene>
<dbReference type="PANTHER" id="PTHR18460">
    <property type="entry name" value="TEL2 INTERACTING PROTEIN 1 TTI1 FAMILY MEMBER"/>
    <property type="match status" value="1"/>
</dbReference>
<dbReference type="GO" id="GO:0005737">
    <property type="term" value="C:cytoplasm"/>
    <property type="evidence" value="ECO:0007669"/>
    <property type="project" value="TreeGrafter"/>
</dbReference>
<keyword evidence="2" id="KW-1185">Reference proteome</keyword>
<dbReference type="SUPFAM" id="SSF48371">
    <property type="entry name" value="ARM repeat"/>
    <property type="match status" value="1"/>
</dbReference>
<dbReference type="Gene3D" id="1.25.10.10">
    <property type="entry name" value="Leucine-rich Repeat Variant"/>
    <property type="match status" value="1"/>
</dbReference>
<dbReference type="PANTHER" id="PTHR18460:SF3">
    <property type="entry name" value="TELO2-INTERACTING PROTEIN 1 HOMOLOG"/>
    <property type="match status" value="1"/>
</dbReference>
<dbReference type="InterPro" id="IPR011989">
    <property type="entry name" value="ARM-like"/>
</dbReference>
<evidence type="ECO:0000313" key="2">
    <source>
        <dbReference type="Proteomes" id="UP001054902"/>
    </source>
</evidence>
<proteinExistence type="predicted"/>
<dbReference type="InterPro" id="IPR049362">
    <property type="entry name" value="TTI1_rpt"/>
</dbReference>
<dbReference type="Proteomes" id="UP001054902">
    <property type="component" value="Unassembled WGS sequence"/>
</dbReference>
<dbReference type="InterPro" id="IPR052587">
    <property type="entry name" value="TELO2-interacting_protein_1"/>
</dbReference>
<organism evidence="1 2">
    <name type="scientific">Chaetoceros tenuissimus</name>
    <dbReference type="NCBI Taxonomy" id="426638"/>
    <lineage>
        <taxon>Eukaryota</taxon>
        <taxon>Sar</taxon>
        <taxon>Stramenopiles</taxon>
        <taxon>Ochrophyta</taxon>
        <taxon>Bacillariophyta</taxon>
        <taxon>Coscinodiscophyceae</taxon>
        <taxon>Chaetocerotophycidae</taxon>
        <taxon>Chaetocerotales</taxon>
        <taxon>Chaetocerotaceae</taxon>
        <taxon>Chaetoceros</taxon>
    </lineage>
</organism>
<reference evidence="1 2" key="1">
    <citation type="journal article" date="2021" name="Sci. Rep.">
        <title>The genome of the diatom Chaetoceros tenuissimus carries an ancient integrated fragment of an extant virus.</title>
        <authorList>
            <person name="Hongo Y."/>
            <person name="Kimura K."/>
            <person name="Takaki Y."/>
            <person name="Yoshida Y."/>
            <person name="Baba S."/>
            <person name="Kobayashi G."/>
            <person name="Nagasaki K."/>
            <person name="Hano T."/>
            <person name="Tomaru Y."/>
        </authorList>
    </citation>
    <scope>NUCLEOTIDE SEQUENCE [LARGE SCALE GENOMIC DNA]</scope>
    <source>
        <strain evidence="1 2">NIES-3715</strain>
    </source>
</reference>
<comment type="caution">
    <text evidence="1">The sequence shown here is derived from an EMBL/GenBank/DDBJ whole genome shotgun (WGS) entry which is preliminary data.</text>
</comment>
<name>A0AAD3CJ93_9STRA</name>
<accession>A0AAD3CJ93</accession>
<dbReference type="Pfam" id="PF21547">
    <property type="entry name" value="TTI1"/>
    <property type="match status" value="1"/>
</dbReference>
<dbReference type="InterPro" id="IPR016024">
    <property type="entry name" value="ARM-type_fold"/>
</dbReference>
<protein>
    <submittedName>
        <fullName evidence="1">Uncharacterized protein</fullName>
    </submittedName>
</protein>
<evidence type="ECO:0000313" key="1">
    <source>
        <dbReference type="EMBL" id="GFH45794.1"/>
    </source>
</evidence>
<dbReference type="EMBL" id="BLLK01000022">
    <property type="protein sequence ID" value="GFH45794.1"/>
    <property type="molecule type" value="Genomic_DNA"/>
</dbReference>
<sequence>MENSRNDSPLGLDINVNGSQNDVLIPPHMPFNHNVQKGDDKKSQMKLVFMKLNPLIRMILASIDNLIKEYNRISVRDKSGVEKTKFSSMEKLVAVQKVQLEAWQKLRGELEILKEGSYEYIRETVCEMQSFIFLPIILSFQSFQKIMGQEIQRSARLDGINTMKHDFLHRCQEETSICVELVLDILFENKGLVDNDSKHFVPELDPELRVKCISGATNVFSYLTIQLAQMKQSMRDPQDRKSSLTLNSVEECLVRVISCMGALCSRFHNKNYSSGNRNEFLECLEMCQNRKWIIEVSRGLNSIFDSDRESNHENRESLVISPWTFLNEWSVYASTNVKGNVPLKAETLKTLRKMIELELNDKQQDFVQTKSSSKFQVSSWRTCFPTLFRILFREAMIQLRFTSPQSSPVVAREALVTLSCLLKKTLQDSELETKTIRIDPDIMEILKSPSTPTIEREPRILSQDLKFFLEKAQSTIPKSLSMILHLVPTQHSTKVKHAGIVLSRSILFDLQDGLNEKVSSHSENDQPCINDKLHTEALECTIILSRDPDEAVSTTCKEILKQYQTRCVREESTDNFRRRVTSRVGTLLNSIVSLGQSGRDAELETTMKLISGYLEIMMRTKSSKDKKSVYQGFYYQQLTKGHEKTCLKELFKIDSEVKASAKLIQYPDCSEFIIEYKFIRGTMIEVAHGMVHNIAKIIGYKKMILFVDECCVDVYEVFSQRIANGRSLFDLEHARYCSKESGLFTIAIEMLKSFKENEHQRKQKMLLSLASSLIPLLCSDVLWQLPSRSVLSMPKHADSEGNLRLDSSSLSLYSQKQGAEDAPISSQALSTNGSLLVCIMNLISTLANCIGSPFSKFIPILLHPLVQKMSELNSQPVRDAAYSTLVNISRVCNYCSVQEMLLSNYNILVEVLSNELGSVNRTEMELHSQTVCFYSLSNVINILLESQDGQIDPETSSTRILQLCDMQDSLIEWFGQNFTLNTNTLMRHPSIPIGLLSVLGSSIGFINIILTKLVHEYDFEKKEFDDGFQWLDLFIEFELDIDTEQKEEEVKKESQIKNGNLGKSTISAYSLGRLTTNLRKILTTSATLITVPNLILQRKAFDLFRDIFQGLSLVQTLTKNGDDTDPEITKIGNPLFEAIAHVWPSIDLRLQATTTSFVEFPKNSDVPRRTIIFLLKSIFDTIAELPILCGDFVANKFETSIWPQMSRLFHYFLVNIEQLAKYPLSNIEEELILSMLGCLHQFFASKTCGTRLSTTSIRAVATILFSFLSRIDKIGDASLDVLKVIHCIDSDCVWRQVLEYSGFGVPFCPLSSLKVMNMTSSGKQTYGDQDPLLAKRCCDLISYASILPEQRL</sequence>